<sequence>MKLLNEKNFSEEMREYVAPCFEAWGRENYYTREKGREIFCLSLHQKEAKGVILISHGFCESAEKYRELAWYFYQAGFSVYIPEHCGHGRSYRLTKDPCKVHIDSFWRYVKDLSFVASRAAEENPGLPMFLYGHSMGGAIAAVTLAENPGKFQKGILNAPMILHRTGKIPPVIAYGASFLMCSLGKGEDYALGQHGFLDDESFEDSSSLSRARFDYYYGKRRSISEFQNNGASYQWGLEAYRMAREILGRSWKKIAVPVTLFQAERDTLVYNKAQDKLIRRLSKGKLIRVPGAKHEIYRCGNDILRPYLNKVLGFYLEDERERIKETCTIK</sequence>
<organism evidence="2 3">
    <name type="scientific">Candidatus Blautia pullistercoris</name>
    <dbReference type="NCBI Taxonomy" id="2838499"/>
    <lineage>
        <taxon>Bacteria</taxon>
        <taxon>Bacillati</taxon>
        <taxon>Bacillota</taxon>
        <taxon>Clostridia</taxon>
        <taxon>Lachnospirales</taxon>
        <taxon>Lachnospiraceae</taxon>
        <taxon>Blautia</taxon>
    </lineage>
</organism>
<dbReference type="Proteomes" id="UP000824230">
    <property type="component" value="Unassembled WGS sequence"/>
</dbReference>
<reference evidence="2" key="1">
    <citation type="journal article" date="2021" name="PeerJ">
        <title>Extensive microbial diversity within the chicken gut microbiome revealed by metagenomics and culture.</title>
        <authorList>
            <person name="Gilroy R."/>
            <person name="Ravi A."/>
            <person name="Getino M."/>
            <person name="Pursley I."/>
            <person name="Horton D.L."/>
            <person name="Alikhan N.F."/>
            <person name="Baker D."/>
            <person name="Gharbi K."/>
            <person name="Hall N."/>
            <person name="Watson M."/>
            <person name="Adriaenssens E.M."/>
            <person name="Foster-Nyarko E."/>
            <person name="Jarju S."/>
            <person name="Secka A."/>
            <person name="Antonio M."/>
            <person name="Oren A."/>
            <person name="Chaudhuri R.R."/>
            <person name="La Ragione R."/>
            <person name="Hildebrand F."/>
            <person name="Pallen M.J."/>
        </authorList>
    </citation>
    <scope>NUCLEOTIDE SEQUENCE</scope>
    <source>
        <strain evidence="2">ChiHjej12B11-1927</strain>
    </source>
</reference>
<proteinExistence type="predicted"/>
<protein>
    <submittedName>
        <fullName evidence="2">Alpha/beta hydrolase</fullName>
    </submittedName>
</protein>
<dbReference type="GO" id="GO:0016787">
    <property type="term" value="F:hydrolase activity"/>
    <property type="evidence" value="ECO:0007669"/>
    <property type="project" value="UniProtKB-KW"/>
</dbReference>
<dbReference type="InterPro" id="IPR029058">
    <property type="entry name" value="AB_hydrolase_fold"/>
</dbReference>
<dbReference type="PANTHER" id="PTHR11614">
    <property type="entry name" value="PHOSPHOLIPASE-RELATED"/>
    <property type="match status" value="1"/>
</dbReference>
<dbReference type="AlphaFoldDB" id="A0A9D2AMV5"/>
<dbReference type="InterPro" id="IPR051044">
    <property type="entry name" value="MAG_DAG_Lipase"/>
</dbReference>
<evidence type="ECO:0000313" key="3">
    <source>
        <dbReference type="Proteomes" id="UP000824230"/>
    </source>
</evidence>
<reference evidence="2" key="2">
    <citation type="submission" date="2021-04" db="EMBL/GenBank/DDBJ databases">
        <authorList>
            <person name="Gilroy R."/>
        </authorList>
    </citation>
    <scope>NUCLEOTIDE SEQUENCE</scope>
    <source>
        <strain evidence="2">ChiHjej12B11-1927</strain>
    </source>
</reference>
<accession>A0A9D2AMV5</accession>
<feature type="domain" description="Serine aminopeptidase S33" evidence="1">
    <location>
        <begin position="47"/>
        <end position="297"/>
    </location>
</feature>
<gene>
    <name evidence="2" type="ORF">H9738_05335</name>
</gene>
<evidence type="ECO:0000313" key="2">
    <source>
        <dbReference type="EMBL" id="HIX37280.1"/>
    </source>
</evidence>
<evidence type="ECO:0000259" key="1">
    <source>
        <dbReference type="Pfam" id="PF12146"/>
    </source>
</evidence>
<dbReference type="Gene3D" id="3.40.50.1820">
    <property type="entry name" value="alpha/beta hydrolase"/>
    <property type="match status" value="1"/>
</dbReference>
<dbReference type="EMBL" id="DXFG01000098">
    <property type="protein sequence ID" value="HIX37280.1"/>
    <property type="molecule type" value="Genomic_DNA"/>
</dbReference>
<comment type="caution">
    <text evidence="2">The sequence shown here is derived from an EMBL/GenBank/DDBJ whole genome shotgun (WGS) entry which is preliminary data.</text>
</comment>
<dbReference type="InterPro" id="IPR022742">
    <property type="entry name" value="Hydrolase_4"/>
</dbReference>
<keyword evidence="2" id="KW-0378">Hydrolase</keyword>
<dbReference type="SUPFAM" id="SSF53474">
    <property type="entry name" value="alpha/beta-Hydrolases"/>
    <property type="match status" value="1"/>
</dbReference>
<name>A0A9D2AMV5_9FIRM</name>
<dbReference type="Pfam" id="PF12146">
    <property type="entry name" value="Hydrolase_4"/>
    <property type="match status" value="1"/>
</dbReference>